<dbReference type="SUPFAM" id="SSF51905">
    <property type="entry name" value="FAD/NAD(P)-binding domain"/>
    <property type="match status" value="1"/>
</dbReference>
<dbReference type="Gene3D" id="3.50.50.60">
    <property type="entry name" value="FAD/NAD(P)-binding domain"/>
    <property type="match status" value="1"/>
</dbReference>
<reference evidence="3 4" key="1">
    <citation type="journal article" date="2012" name="J. Bacteriol.">
        <title>Genome sequence of proteorhodopsin-containing sea ice bacterium Glaciecola punicea ACAM 611T.</title>
        <authorList>
            <person name="Qin Q.-L."/>
            <person name="Xie B.-B."/>
            <person name="Shu Y.-L."/>
            <person name="Rong J.-C."/>
            <person name="Zhao D.-L."/>
            <person name="Zhang X.-Y."/>
            <person name="Chen X.-L."/>
            <person name="Zhou B.-C."/>
            <person name="Zhanga Y.-Z."/>
        </authorList>
    </citation>
    <scope>NUCLEOTIDE SEQUENCE [LARGE SCALE GENOMIC DNA]</scope>
    <source>
        <strain evidence="3 4">ACAM 611</strain>
    </source>
</reference>
<reference evidence="3 4" key="2">
    <citation type="journal article" date="2017" name="Antonie Van Leeuwenhoek">
        <title>Rhizobium rhizosphaerae sp. nov., a novel species isolated from rice rhizosphere.</title>
        <authorList>
            <person name="Zhao J.J."/>
            <person name="Zhang J."/>
            <person name="Zhang R.J."/>
            <person name="Zhang C.W."/>
            <person name="Yin H.Q."/>
            <person name="Zhang X.X."/>
        </authorList>
    </citation>
    <scope>NUCLEOTIDE SEQUENCE [LARGE SCALE GENOMIC DNA]</scope>
    <source>
        <strain evidence="3 4">ACAM 611</strain>
    </source>
</reference>
<accession>H5TBT1</accession>
<organism evidence="3 4">
    <name type="scientific">Glaciecola punicea ACAM 611</name>
    <dbReference type="NCBI Taxonomy" id="1121923"/>
    <lineage>
        <taxon>Bacteria</taxon>
        <taxon>Pseudomonadati</taxon>
        <taxon>Pseudomonadota</taxon>
        <taxon>Gammaproteobacteria</taxon>
        <taxon>Alteromonadales</taxon>
        <taxon>Alteromonadaceae</taxon>
        <taxon>Glaciecola</taxon>
    </lineage>
</organism>
<protein>
    <recommendedName>
        <fullName evidence="2">FAD dependent oxidoreductase domain-containing protein</fullName>
    </recommendedName>
</protein>
<name>H5TBT1_9ALTE</name>
<feature type="domain" description="FAD dependent oxidoreductase" evidence="2">
    <location>
        <begin position="17"/>
        <end position="56"/>
    </location>
</feature>
<dbReference type="STRING" id="56804.BAE46_09535"/>
<dbReference type="EMBL" id="BAET01000014">
    <property type="protein sequence ID" value="GAB55758.1"/>
    <property type="molecule type" value="Genomic_DNA"/>
</dbReference>
<evidence type="ECO:0000313" key="4">
    <source>
        <dbReference type="Proteomes" id="UP000053586"/>
    </source>
</evidence>
<gene>
    <name evidence="3" type="ORF">GPUN_1641</name>
</gene>
<dbReference type="eggNOG" id="COG0578">
    <property type="taxonomic scope" value="Bacteria"/>
</dbReference>
<dbReference type="InterPro" id="IPR036188">
    <property type="entry name" value="FAD/NAD-bd_sf"/>
</dbReference>
<evidence type="ECO:0000256" key="1">
    <source>
        <dbReference type="ARBA" id="ARBA00023002"/>
    </source>
</evidence>
<dbReference type="AlphaFoldDB" id="H5TBT1"/>
<dbReference type="GO" id="GO:0016491">
    <property type="term" value="F:oxidoreductase activity"/>
    <property type="evidence" value="ECO:0007669"/>
    <property type="project" value="UniProtKB-KW"/>
</dbReference>
<proteinExistence type="predicted"/>
<dbReference type="Pfam" id="PF01266">
    <property type="entry name" value="DAO"/>
    <property type="match status" value="1"/>
</dbReference>
<keyword evidence="1" id="KW-0560">Oxidoreductase</keyword>
<keyword evidence="4" id="KW-1185">Reference proteome</keyword>
<evidence type="ECO:0000259" key="2">
    <source>
        <dbReference type="Pfam" id="PF01266"/>
    </source>
</evidence>
<dbReference type="OrthoDB" id="9766796at2"/>
<comment type="caution">
    <text evidence="3">The sequence shown here is derived from an EMBL/GenBank/DDBJ whole genome shotgun (WGS) entry which is preliminary data.</text>
</comment>
<dbReference type="Proteomes" id="UP000053586">
    <property type="component" value="Unassembled WGS sequence"/>
</dbReference>
<sequence length="61" mass="6296">MLQRQTNIKKLAKHGFDALILGAGINGAVSAASLARKGLKVALIDKGNFADETSSNLSSLA</sequence>
<dbReference type="InterPro" id="IPR006076">
    <property type="entry name" value="FAD-dep_OxRdtase"/>
</dbReference>
<evidence type="ECO:0000313" key="3">
    <source>
        <dbReference type="EMBL" id="GAB55758.1"/>
    </source>
</evidence>